<gene>
    <name evidence="1" type="ORF">M408DRAFT_27818</name>
</gene>
<proteinExistence type="predicted"/>
<evidence type="ECO:0000313" key="1">
    <source>
        <dbReference type="EMBL" id="KIM23472.1"/>
    </source>
</evidence>
<dbReference type="EMBL" id="KN824336">
    <property type="protein sequence ID" value="KIM23472.1"/>
    <property type="molecule type" value="Genomic_DNA"/>
</dbReference>
<reference evidence="2" key="2">
    <citation type="submission" date="2015-01" db="EMBL/GenBank/DDBJ databases">
        <title>Evolutionary Origins and Diversification of the Mycorrhizal Mutualists.</title>
        <authorList>
            <consortium name="DOE Joint Genome Institute"/>
            <consortium name="Mycorrhizal Genomics Consortium"/>
            <person name="Kohler A."/>
            <person name="Kuo A."/>
            <person name="Nagy L.G."/>
            <person name="Floudas D."/>
            <person name="Copeland A."/>
            <person name="Barry K.W."/>
            <person name="Cichocki N."/>
            <person name="Veneault-Fourrey C."/>
            <person name="LaButti K."/>
            <person name="Lindquist E.A."/>
            <person name="Lipzen A."/>
            <person name="Lundell T."/>
            <person name="Morin E."/>
            <person name="Murat C."/>
            <person name="Riley R."/>
            <person name="Ohm R."/>
            <person name="Sun H."/>
            <person name="Tunlid A."/>
            <person name="Henrissat B."/>
            <person name="Grigoriev I.V."/>
            <person name="Hibbett D.S."/>
            <person name="Martin F."/>
        </authorList>
    </citation>
    <scope>NUCLEOTIDE SEQUENCE [LARGE SCALE GENOMIC DNA]</scope>
    <source>
        <strain evidence="2">MAFF 305830</strain>
    </source>
</reference>
<dbReference type="SUPFAM" id="SSF52047">
    <property type="entry name" value="RNI-like"/>
    <property type="match status" value="1"/>
</dbReference>
<evidence type="ECO:0000313" key="2">
    <source>
        <dbReference type="Proteomes" id="UP000054097"/>
    </source>
</evidence>
<evidence type="ECO:0008006" key="3">
    <source>
        <dbReference type="Google" id="ProtNLM"/>
    </source>
</evidence>
<organism evidence="1 2">
    <name type="scientific">Serendipita vermifera MAFF 305830</name>
    <dbReference type="NCBI Taxonomy" id="933852"/>
    <lineage>
        <taxon>Eukaryota</taxon>
        <taxon>Fungi</taxon>
        <taxon>Dikarya</taxon>
        <taxon>Basidiomycota</taxon>
        <taxon>Agaricomycotina</taxon>
        <taxon>Agaricomycetes</taxon>
        <taxon>Sebacinales</taxon>
        <taxon>Serendipitaceae</taxon>
        <taxon>Serendipita</taxon>
    </lineage>
</organism>
<protein>
    <recommendedName>
        <fullName evidence="3">F-box domain-containing protein</fullName>
    </recommendedName>
</protein>
<keyword evidence="2" id="KW-1185">Reference proteome</keyword>
<accession>A0A0C2X1Y1</accession>
<dbReference type="AlphaFoldDB" id="A0A0C2X1Y1"/>
<reference evidence="1 2" key="1">
    <citation type="submission" date="2014-04" db="EMBL/GenBank/DDBJ databases">
        <authorList>
            <consortium name="DOE Joint Genome Institute"/>
            <person name="Kuo A."/>
            <person name="Zuccaro A."/>
            <person name="Kohler A."/>
            <person name="Nagy L.G."/>
            <person name="Floudas D."/>
            <person name="Copeland A."/>
            <person name="Barry K.W."/>
            <person name="Cichocki N."/>
            <person name="Veneault-Fourrey C."/>
            <person name="LaButti K."/>
            <person name="Lindquist E.A."/>
            <person name="Lipzen A."/>
            <person name="Lundell T."/>
            <person name="Morin E."/>
            <person name="Murat C."/>
            <person name="Sun H."/>
            <person name="Tunlid A."/>
            <person name="Henrissat B."/>
            <person name="Grigoriev I.V."/>
            <person name="Hibbett D.S."/>
            <person name="Martin F."/>
            <person name="Nordberg H.P."/>
            <person name="Cantor M.N."/>
            <person name="Hua S.X."/>
        </authorList>
    </citation>
    <scope>NUCLEOTIDE SEQUENCE [LARGE SCALE GENOMIC DNA]</scope>
    <source>
        <strain evidence="1 2">MAFF 305830</strain>
    </source>
</reference>
<sequence>MASLTTVPVEIVLEIVKYILDENLRLPMVGREAAWVLPSESKILTGATPFRKSARKRGLLGEPVEREEGDSDEKEYEKPCCTLKALRSTNRFFAEVCRPFLYQELNLILDMTPGKWKRARDHFIIPQWSYIHVISVYLDPPYPLMDNRFERQAKNIDFLLTECQNLTTLALYYRHPDPCLDIIKDSLISSIVNGRLSSLGFYSDRLLRDSEDRGSTIVHGLGDLLDALVEDPGVQKRLRVLDIVTEHVPTHTFDAIRSKLTNLTSLTLRRSIGAPWFLHRVWDLDQRPRWANLAGLTRLQLGNFEPGHAAHIPPLVGHFTQLKELLISACGNETFQTVLRPQGWSTQPDALCKKRQPLTSFFIEHMDDYELYELGLIPTTTLIVTTVKRHHLLVNLRRDPEIFPGIKVLRLAHIPPSFKRGLEDGDDTSGEKELQKICDGRGIEIRRDARPNWTCVCTSEEGF</sequence>
<dbReference type="HOGENOM" id="CLU_046322_0_0_1"/>
<dbReference type="Proteomes" id="UP000054097">
    <property type="component" value="Unassembled WGS sequence"/>
</dbReference>
<dbReference type="OrthoDB" id="3172893at2759"/>
<name>A0A0C2X1Y1_SERVB</name>